<evidence type="ECO:0000313" key="3">
    <source>
        <dbReference type="Proteomes" id="UP000708148"/>
    </source>
</evidence>
<keyword evidence="1" id="KW-0472">Membrane</keyword>
<dbReference type="AlphaFoldDB" id="A0A8S1JDT1"/>
<dbReference type="EMBL" id="CAJHUC010002443">
    <property type="protein sequence ID" value="CAD7703820.1"/>
    <property type="molecule type" value="Genomic_DNA"/>
</dbReference>
<organism evidence="2 3">
    <name type="scientific">Ostreobium quekettii</name>
    <dbReference type="NCBI Taxonomy" id="121088"/>
    <lineage>
        <taxon>Eukaryota</taxon>
        <taxon>Viridiplantae</taxon>
        <taxon>Chlorophyta</taxon>
        <taxon>core chlorophytes</taxon>
        <taxon>Ulvophyceae</taxon>
        <taxon>TCBD clade</taxon>
        <taxon>Bryopsidales</taxon>
        <taxon>Ostreobineae</taxon>
        <taxon>Ostreobiaceae</taxon>
        <taxon>Ostreobium</taxon>
    </lineage>
</organism>
<feature type="transmembrane region" description="Helical" evidence="1">
    <location>
        <begin position="55"/>
        <end position="78"/>
    </location>
</feature>
<keyword evidence="1" id="KW-0812">Transmembrane</keyword>
<reference evidence="2" key="1">
    <citation type="submission" date="2020-12" db="EMBL/GenBank/DDBJ databases">
        <authorList>
            <person name="Iha C."/>
        </authorList>
    </citation>
    <scope>NUCLEOTIDE SEQUENCE</scope>
</reference>
<comment type="caution">
    <text evidence="2">The sequence shown here is derived from an EMBL/GenBank/DDBJ whole genome shotgun (WGS) entry which is preliminary data.</text>
</comment>
<name>A0A8S1JDT1_9CHLO</name>
<dbReference type="OrthoDB" id="10553957at2759"/>
<keyword evidence="1" id="KW-1133">Transmembrane helix</keyword>
<proteinExistence type="predicted"/>
<feature type="transmembrane region" description="Helical" evidence="1">
    <location>
        <begin position="107"/>
        <end position="130"/>
    </location>
</feature>
<dbReference type="Proteomes" id="UP000708148">
    <property type="component" value="Unassembled WGS sequence"/>
</dbReference>
<accession>A0A8S1JDT1</accession>
<evidence type="ECO:0000256" key="1">
    <source>
        <dbReference type="SAM" id="Phobius"/>
    </source>
</evidence>
<evidence type="ECO:0000313" key="2">
    <source>
        <dbReference type="EMBL" id="CAD7703820.1"/>
    </source>
</evidence>
<feature type="non-terminal residue" evidence="2">
    <location>
        <position position="1"/>
    </location>
</feature>
<protein>
    <submittedName>
        <fullName evidence="2">Uncharacterized protein</fullName>
    </submittedName>
</protein>
<sequence length="188" mass="21003">VCGAAVAGLGVWNGTEVNWSPLSWIVCAFGIVVIAVSCLGILVSQGVTLCLHVGLWVYLVSEFILVVIEVVLLIAASVKKTEWIDDLTEKYADEKDLERFREEYDDFWPYIIAFGALTVVSSALGLLLAIRVKRQLAVERDDLEGIISDRRPEHVKAKRDEIKKPYKDMSVAMVEKYGDRFNSKNGPK</sequence>
<feature type="transmembrane region" description="Helical" evidence="1">
    <location>
        <begin position="22"/>
        <end position="43"/>
    </location>
</feature>
<gene>
    <name evidence="2" type="ORF">OSTQU699_LOCUS9176</name>
</gene>
<keyword evidence="3" id="KW-1185">Reference proteome</keyword>